<evidence type="ECO:0000259" key="6">
    <source>
        <dbReference type="Pfam" id="PF01694"/>
    </source>
</evidence>
<accession>A0ABU2FNX3</accession>
<feature type="transmembrane region" description="Helical" evidence="5">
    <location>
        <begin position="112"/>
        <end position="133"/>
    </location>
</feature>
<dbReference type="GO" id="GO:0006508">
    <property type="term" value="P:proteolysis"/>
    <property type="evidence" value="ECO:0007669"/>
    <property type="project" value="UniProtKB-KW"/>
</dbReference>
<sequence>MRALRRSPTAVTLALVLAVFACQRAAGAVGLRGLFALSNPLLSRPWTLVTSVYAHASVSHLVANAVALALGGVLVERLTTPARFHAFFAGVGVLAGVTQVALVGLVGPLVPWLPAQVAVLGASGAILGLYGYLLGANRLTERIVGGVELAPRSQLAAGVLVAALVTLLTANPGAALVAHFTGLLVGFLAGRTHLLAPGEGARERQSAVE</sequence>
<dbReference type="Pfam" id="PF01694">
    <property type="entry name" value="Rhomboid"/>
    <property type="match status" value="1"/>
</dbReference>
<feature type="domain" description="Peptidase S54 rhomboid" evidence="6">
    <location>
        <begin position="44"/>
        <end position="192"/>
    </location>
</feature>
<dbReference type="Gene3D" id="1.20.1540.10">
    <property type="entry name" value="Rhomboid-like"/>
    <property type="match status" value="1"/>
</dbReference>
<feature type="transmembrane region" description="Helical" evidence="5">
    <location>
        <begin position="87"/>
        <end position="106"/>
    </location>
</feature>
<evidence type="ECO:0000256" key="3">
    <source>
        <dbReference type="ARBA" id="ARBA00022989"/>
    </source>
</evidence>
<keyword evidence="7" id="KW-0378">Hydrolase</keyword>
<protein>
    <submittedName>
        <fullName evidence="7">Rhomboid family intramembrane serine protease</fullName>
    </submittedName>
</protein>
<dbReference type="PROSITE" id="PS51257">
    <property type="entry name" value="PROKAR_LIPOPROTEIN"/>
    <property type="match status" value="1"/>
</dbReference>
<keyword evidence="7" id="KW-0645">Protease</keyword>
<feature type="transmembrane region" description="Helical" evidence="5">
    <location>
        <begin position="154"/>
        <end position="170"/>
    </location>
</feature>
<proteinExistence type="predicted"/>
<keyword evidence="2 5" id="KW-0812">Transmembrane</keyword>
<name>A0ABU2FNX3_9EURY</name>
<keyword evidence="8" id="KW-1185">Reference proteome</keyword>
<dbReference type="GO" id="GO:0008233">
    <property type="term" value="F:peptidase activity"/>
    <property type="evidence" value="ECO:0007669"/>
    <property type="project" value="UniProtKB-KW"/>
</dbReference>
<evidence type="ECO:0000256" key="5">
    <source>
        <dbReference type="SAM" id="Phobius"/>
    </source>
</evidence>
<evidence type="ECO:0000313" key="8">
    <source>
        <dbReference type="Proteomes" id="UP001268864"/>
    </source>
</evidence>
<dbReference type="InterPro" id="IPR022764">
    <property type="entry name" value="Peptidase_S54_rhomboid_dom"/>
</dbReference>
<evidence type="ECO:0000256" key="1">
    <source>
        <dbReference type="ARBA" id="ARBA00004141"/>
    </source>
</evidence>
<dbReference type="Proteomes" id="UP001268864">
    <property type="component" value="Unassembled WGS sequence"/>
</dbReference>
<comment type="caution">
    <text evidence="7">The sequence shown here is derived from an EMBL/GenBank/DDBJ whole genome shotgun (WGS) entry which is preliminary data.</text>
</comment>
<dbReference type="EMBL" id="JAMQOS010000003">
    <property type="protein sequence ID" value="MDS0282464.1"/>
    <property type="molecule type" value="Genomic_DNA"/>
</dbReference>
<reference evidence="7 8" key="1">
    <citation type="submission" date="2022-06" db="EMBL/GenBank/DDBJ databases">
        <title>Halomicroarcula sp. a new haloarchaeum isolate from saline soil.</title>
        <authorList>
            <person name="Strakova D."/>
            <person name="Galisteo C."/>
            <person name="Sanchez-Porro C."/>
            <person name="Ventosa A."/>
        </authorList>
    </citation>
    <scope>NUCLEOTIDE SEQUENCE [LARGE SCALE GENOMIC DNA]</scope>
    <source>
        <strain evidence="7 8">S3CR25-11</strain>
    </source>
</reference>
<comment type="subcellular location">
    <subcellularLocation>
        <location evidence="1">Membrane</location>
        <topology evidence="1">Multi-pass membrane protein</topology>
    </subcellularLocation>
</comment>
<evidence type="ECO:0000256" key="2">
    <source>
        <dbReference type="ARBA" id="ARBA00022692"/>
    </source>
</evidence>
<feature type="transmembrane region" description="Helical" evidence="5">
    <location>
        <begin position="51"/>
        <end position="75"/>
    </location>
</feature>
<organism evidence="7 8">
    <name type="scientific">Haloarcula onubensis</name>
    <dbReference type="NCBI Taxonomy" id="2950539"/>
    <lineage>
        <taxon>Archaea</taxon>
        <taxon>Methanobacteriati</taxon>
        <taxon>Methanobacteriota</taxon>
        <taxon>Stenosarchaea group</taxon>
        <taxon>Halobacteria</taxon>
        <taxon>Halobacteriales</taxon>
        <taxon>Haloarculaceae</taxon>
        <taxon>Haloarcula</taxon>
    </lineage>
</organism>
<evidence type="ECO:0000313" key="7">
    <source>
        <dbReference type="EMBL" id="MDS0282464.1"/>
    </source>
</evidence>
<dbReference type="PANTHER" id="PTHR43066">
    <property type="entry name" value="RHOMBOID-RELATED PROTEIN"/>
    <property type="match status" value="1"/>
</dbReference>
<dbReference type="SUPFAM" id="SSF144091">
    <property type="entry name" value="Rhomboid-like"/>
    <property type="match status" value="1"/>
</dbReference>
<keyword evidence="3 5" id="KW-1133">Transmembrane helix</keyword>
<dbReference type="PANTHER" id="PTHR43066:SF11">
    <property type="entry name" value="PEPTIDASE S54 RHOMBOID DOMAIN-CONTAINING PROTEIN"/>
    <property type="match status" value="1"/>
</dbReference>
<keyword evidence="4 5" id="KW-0472">Membrane</keyword>
<gene>
    <name evidence="7" type="ORF">NDI86_10045</name>
</gene>
<evidence type="ECO:0000256" key="4">
    <source>
        <dbReference type="ARBA" id="ARBA00023136"/>
    </source>
</evidence>
<dbReference type="RefSeq" id="WP_310900296.1">
    <property type="nucleotide sequence ID" value="NZ_JAMQOS010000003.1"/>
</dbReference>
<dbReference type="InterPro" id="IPR035952">
    <property type="entry name" value="Rhomboid-like_sf"/>
</dbReference>